<dbReference type="EMBL" id="JBGNUJ010000012">
    <property type="protein sequence ID" value="KAL3953172.1"/>
    <property type="molecule type" value="Genomic_DNA"/>
</dbReference>
<name>A0ACC4DAK4_PURLI</name>
<protein>
    <submittedName>
        <fullName evidence="1">Uncharacterized protein</fullName>
    </submittedName>
</protein>
<gene>
    <name evidence="1" type="ORF">ACCO45_013115</name>
</gene>
<reference evidence="1" key="1">
    <citation type="submission" date="2024-12" db="EMBL/GenBank/DDBJ databases">
        <title>Comparative genomics and development of molecular markers within Purpureocillium lilacinum and among Purpureocillium species.</title>
        <authorList>
            <person name="Yeh Z.-Y."/>
            <person name="Ni N.-T."/>
            <person name="Lo P.-H."/>
            <person name="Mushyakhwo K."/>
            <person name="Lin C.-F."/>
            <person name="Nai Y.-S."/>
        </authorList>
    </citation>
    <scope>NUCLEOTIDE SEQUENCE</scope>
    <source>
        <strain evidence="1">NCHU-NPUST-175</strain>
    </source>
</reference>
<proteinExistence type="predicted"/>
<accession>A0ACC4DAK4</accession>
<dbReference type="Proteomes" id="UP001638806">
    <property type="component" value="Unassembled WGS sequence"/>
</dbReference>
<sequence>MILKTEPRARNSCGNARLAPSATDSWAPRLKNRTKAALWICNAHTLCRWVSPTDATLWGSRYNAVAKRSHLQKHFASNPCRAAPQGGNNRSFFFGSFLNLESPFATWLAQTIGRERPTKDHGVPRRLIPVRCSMISPRHQGPANQHGPLLDPSCLRMELSLRAPAKHNCMQL</sequence>
<evidence type="ECO:0000313" key="2">
    <source>
        <dbReference type="Proteomes" id="UP001638806"/>
    </source>
</evidence>
<organism evidence="1 2">
    <name type="scientific">Purpureocillium lilacinum</name>
    <name type="common">Paecilomyces lilacinus</name>
    <dbReference type="NCBI Taxonomy" id="33203"/>
    <lineage>
        <taxon>Eukaryota</taxon>
        <taxon>Fungi</taxon>
        <taxon>Dikarya</taxon>
        <taxon>Ascomycota</taxon>
        <taxon>Pezizomycotina</taxon>
        <taxon>Sordariomycetes</taxon>
        <taxon>Hypocreomycetidae</taxon>
        <taxon>Hypocreales</taxon>
        <taxon>Ophiocordycipitaceae</taxon>
        <taxon>Purpureocillium</taxon>
    </lineage>
</organism>
<evidence type="ECO:0000313" key="1">
    <source>
        <dbReference type="EMBL" id="KAL3953172.1"/>
    </source>
</evidence>
<comment type="caution">
    <text evidence="1">The sequence shown here is derived from an EMBL/GenBank/DDBJ whole genome shotgun (WGS) entry which is preliminary data.</text>
</comment>
<keyword evidence="2" id="KW-1185">Reference proteome</keyword>